<gene>
    <name evidence="2" type="ORF">Fot_16175</name>
</gene>
<feature type="region of interest" description="Disordered" evidence="1">
    <location>
        <begin position="1"/>
        <end position="36"/>
    </location>
</feature>
<dbReference type="PANTHER" id="PTHR31659:SF9">
    <property type="entry name" value="PROTEIN: UPF0503-LIKE PROTEIN, PUTATIVE (DUF740)-RELATED"/>
    <property type="match status" value="1"/>
</dbReference>
<name>A0ABD1WBA5_9LAMI</name>
<proteinExistence type="predicted"/>
<dbReference type="Proteomes" id="UP001604277">
    <property type="component" value="Unassembled WGS sequence"/>
</dbReference>
<accession>A0ABD1WBA5</accession>
<sequence>MEPESHPATAKVSHLTDLTTCSPTDPSLAPVPRTQNKENNVEIIEEEVANIINLKPLKDNIDLDTHVKKSSGGRFWAAASVFSKKWQNWRPKQKMKKQNDGENLGTFSVEKPMSRRYRETRSDPFDENALQIMRYCR</sequence>
<keyword evidence="3" id="KW-1185">Reference proteome</keyword>
<feature type="compositionally biased region" description="Basic and acidic residues" evidence="1">
    <location>
        <begin position="112"/>
        <end position="122"/>
    </location>
</feature>
<organism evidence="2 3">
    <name type="scientific">Forsythia ovata</name>
    <dbReference type="NCBI Taxonomy" id="205694"/>
    <lineage>
        <taxon>Eukaryota</taxon>
        <taxon>Viridiplantae</taxon>
        <taxon>Streptophyta</taxon>
        <taxon>Embryophyta</taxon>
        <taxon>Tracheophyta</taxon>
        <taxon>Spermatophyta</taxon>
        <taxon>Magnoliopsida</taxon>
        <taxon>eudicotyledons</taxon>
        <taxon>Gunneridae</taxon>
        <taxon>Pentapetalae</taxon>
        <taxon>asterids</taxon>
        <taxon>lamiids</taxon>
        <taxon>Lamiales</taxon>
        <taxon>Oleaceae</taxon>
        <taxon>Forsythieae</taxon>
        <taxon>Forsythia</taxon>
    </lineage>
</organism>
<dbReference type="InterPro" id="IPR008004">
    <property type="entry name" value="OCTOPUS-like"/>
</dbReference>
<protein>
    <submittedName>
        <fullName evidence="2">Uncharacterized protein</fullName>
    </submittedName>
</protein>
<comment type="caution">
    <text evidence="2">The sequence shown here is derived from an EMBL/GenBank/DDBJ whole genome shotgun (WGS) entry which is preliminary data.</text>
</comment>
<evidence type="ECO:0000313" key="3">
    <source>
        <dbReference type="Proteomes" id="UP001604277"/>
    </source>
</evidence>
<dbReference type="AlphaFoldDB" id="A0ABD1WBA5"/>
<dbReference type="EMBL" id="JBFOLJ010000004">
    <property type="protein sequence ID" value="KAL2546942.1"/>
    <property type="molecule type" value="Genomic_DNA"/>
</dbReference>
<feature type="compositionally biased region" description="Polar residues" evidence="1">
    <location>
        <begin position="16"/>
        <end position="25"/>
    </location>
</feature>
<evidence type="ECO:0000256" key="1">
    <source>
        <dbReference type="SAM" id="MobiDB-lite"/>
    </source>
</evidence>
<reference evidence="3" key="1">
    <citation type="submission" date="2024-07" db="EMBL/GenBank/DDBJ databases">
        <title>Two chromosome-level genome assemblies of Korean endemic species Abeliophyllum distichum and Forsythia ovata (Oleaceae).</title>
        <authorList>
            <person name="Jang H."/>
        </authorList>
    </citation>
    <scope>NUCLEOTIDE SEQUENCE [LARGE SCALE GENOMIC DNA]</scope>
</reference>
<evidence type="ECO:0000313" key="2">
    <source>
        <dbReference type="EMBL" id="KAL2546942.1"/>
    </source>
</evidence>
<dbReference type="PANTHER" id="PTHR31659">
    <property type="entry name" value="PROTEIN: UPF0503-LIKE PROTEIN, PUTATIVE (DUF740)-RELATED"/>
    <property type="match status" value="1"/>
</dbReference>
<feature type="region of interest" description="Disordered" evidence="1">
    <location>
        <begin position="87"/>
        <end position="122"/>
    </location>
</feature>
<dbReference type="Pfam" id="PF05340">
    <property type="entry name" value="DUF740"/>
    <property type="match status" value="1"/>
</dbReference>